<evidence type="ECO:0000256" key="7">
    <source>
        <dbReference type="ARBA" id="ARBA00023049"/>
    </source>
</evidence>
<dbReference type="GO" id="GO:0160237">
    <property type="term" value="F:D-Ala-D-Ala dipeptidase activity"/>
    <property type="evidence" value="ECO:0007669"/>
    <property type="project" value="UniProtKB-EC"/>
</dbReference>
<keyword evidence="2" id="KW-0645">Protease</keyword>
<dbReference type="InterPro" id="IPR009045">
    <property type="entry name" value="Zn_M74/Hedgehog-like"/>
</dbReference>
<evidence type="ECO:0008006" key="11">
    <source>
        <dbReference type="Google" id="ProtNLM"/>
    </source>
</evidence>
<keyword evidence="7" id="KW-0482">Metalloprotease</keyword>
<dbReference type="RefSeq" id="WP_202626747.1">
    <property type="nucleotide sequence ID" value="NZ_BLJN01000002.1"/>
</dbReference>
<evidence type="ECO:0000313" key="9">
    <source>
        <dbReference type="EMBL" id="GFE80713.1"/>
    </source>
</evidence>
<proteinExistence type="predicted"/>
<organism evidence="9 10">
    <name type="scientific">Steroidobacter agaridevorans</name>
    <dbReference type="NCBI Taxonomy" id="2695856"/>
    <lineage>
        <taxon>Bacteria</taxon>
        <taxon>Pseudomonadati</taxon>
        <taxon>Pseudomonadota</taxon>
        <taxon>Gammaproteobacteria</taxon>
        <taxon>Steroidobacterales</taxon>
        <taxon>Steroidobacteraceae</taxon>
        <taxon>Steroidobacter</taxon>
    </lineage>
</organism>
<keyword evidence="3" id="KW-0479">Metal-binding</keyword>
<keyword evidence="10" id="KW-1185">Reference proteome</keyword>
<keyword evidence="5" id="KW-0862">Zinc</keyword>
<gene>
    <name evidence="9" type="ORF">GCM10011487_27130</name>
</gene>
<evidence type="ECO:0000256" key="4">
    <source>
        <dbReference type="ARBA" id="ARBA00022801"/>
    </source>
</evidence>
<dbReference type="GO" id="GO:0071555">
    <property type="term" value="P:cell wall organization"/>
    <property type="evidence" value="ECO:0007669"/>
    <property type="project" value="UniProtKB-KW"/>
</dbReference>
<evidence type="ECO:0000256" key="1">
    <source>
        <dbReference type="ARBA" id="ARBA00001362"/>
    </source>
</evidence>
<evidence type="ECO:0000256" key="3">
    <source>
        <dbReference type="ARBA" id="ARBA00022723"/>
    </source>
</evidence>
<reference evidence="10" key="1">
    <citation type="submission" date="2020-01" db="EMBL/GenBank/DDBJ databases">
        <title>'Steroidobacter agaridevorans' sp. nov., agar-degrading bacteria isolated from rhizosphere soils.</title>
        <authorList>
            <person name="Ikenaga M."/>
            <person name="Kataoka M."/>
            <person name="Murouchi A."/>
            <person name="Katsuragi S."/>
            <person name="Sakai M."/>
        </authorList>
    </citation>
    <scope>NUCLEOTIDE SEQUENCE [LARGE SCALE GENOMIC DNA]</scope>
    <source>
        <strain evidence="10">YU21-B</strain>
    </source>
</reference>
<evidence type="ECO:0000256" key="5">
    <source>
        <dbReference type="ARBA" id="ARBA00022833"/>
    </source>
</evidence>
<accession>A0A829YCN6</accession>
<keyword evidence="6" id="KW-0224">Dipeptidase</keyword>
<dbReference type="GO" id="GO:0046872">
    <property type="term" value="F:metal ion binding"/>
    <property type="evidence" value="ECO:0007669"/>
    <property type="project" value="UniProtKB-KW"/>
</dbReference>
<comment type="caution">
    <text evidence="9">The sequence shown here is derived from an EMBL/GenBank/DDBJ whole genome shotgun (WGS) entry which is preliminary data.</text>
</comment>
<dbReference type="SUPFAM" id="SSF55166">
    <property type="entry name" value="Hedgehog/DD-peptidase"/>
    <property type="match status" value="1"/>
</dbReference>
<dbReference type="GO" id="GO:0006508">
    <property type="term" value="P:proteolysis"/>
    <property type="evidence" value="ECO:0007669"/>
    <property type="project" value="UniProtKB-KW"/>
</dbReference>
<sequence>MGGTSLQRWRRDMLKNAMEAEGFDVYVNEWWHFDYGEWRQYPVMNVDFAEL</sequence>
<dbReference type="GO" id="GO:0008237">
    <property type="term" value="F:metallopeptidase activity"/>
    <property type="evidence" value="ECO:0007669"/>
    <property type="project" value="UniProtKB-KW"/>
</dbReference>
<comment type="catalytic activity">
    <reaction evidence="1">
        <text>D-alanyl-D-alanine + H2O = 2 D-alanine</text>
        <dbReference type="Rhea" id="RHEA:20661"/>
        <dbReference type="ChEBI" id="CHEBI:15377"/>
        <dbReference type="ChEBI" id="CHEBI:57416"/>
        <dbReference type="ChEBI" id="CHEBI:57822"/>
        <dbReference type="EC" id="3.4.13.22"/>
    </reaction>
</comment>
<dbReference type="AlphaFoldDB" id="A0A829YCN6"/>
<evidence type="ECO:0000256" key="6">
    <source>
        <dbReference type="ARBA" id="ARBA00022997"/>
    </source>
</evidence>
<keyword evidence="4" id="KW-0378">Hydrolase</keyword>
<dbReference type="Gene3D" id="3.30.1380.10">
    <property type="match status" value="1"/>
</dbReference>
<protein>
    <recommendedName>
        <fullName evidence="11">D-alanyl-D-alanine dipeptidase</fullName>
    </recommendedName>
</protein>
<dbReference type="InterPro" id="IPR000755">
    <property type="entry name" value="A_A_dipeptidase"/>
</dbReference>
<dbReference type="EMBL" id="BLJN01000002">
    <property type="protein sequence ID" value="GFE80713.1"/>
    <property type="molecule type" value="Genomic_DNA"/>
</dbReference>
<dbReference type="Pfam" id="PF01427">
    <property type="entry name" value="Peptidase_M15"/>
    <property type="match status" value="1"/>
</dbReference>
<dbReference type="Proteomes" id="UP000445000">
    <property type="component" value="Unassembled WGS sequence"/>
</dbReference>
<evidence type="ECO:0000256" key="8">
    <source>
        <dbReference type="ARBA" id="ARBA00023316"/>
    </source>
</evidence>
<evidence type="ECO:0000256" key="2">
    <source>
        <dbReference type="ARBA" id="ARBA00022670"/>
    </source>
</evidence>
<keyword evidence="8" id="KW-0961">Cell wall biogenesis/degradation</keyword>
<evidence type="ECO:0000313" key="10">
    <source>
        <dbReference type="Proteomes" id="UP000445000"/>
    </source>
</evidence>
<name>A0A829YCN6_9GAMM</name>